<feature type="domain" description="LysM" evidence="6">
    <location>
        <begin position="245"/>
        <end position="288"/>
    </location>
</feature>
<evidence type="ECO:0000256" key="2">
    <source>
        <dbReference type="ARBA" id="ARBA00022529"/>
    </source>
</evidence>
<name>A0A1J0A3A5_9ENTE</name>
<evidence type="ECO:0000313" key="8">
    <source>
        <dbReference type="Proteomes" id="UP000191200"/>
    </source>
</evidence>
<evidence type="ECO:0000259" key="6">
    <source>
        <dbReference type="PROSITE" id="PS51782"/>
    </source>
</evidence>
<dbReference type="Pfam" id="PF01832">
    <property type="entry name" value="Glucosaminidase"/>
    <property type="match status" value="1"/>
</dbReference>
<protein>
    <recommendedName>
        <fullName evidence="4">Peptidoglycan hydrolase</fullName>
    </recommendedName>
</protein>
<keyword evidence="2" id="KW-0929">Antimicrobial</keyword>
<evidence type="ECO:0000256" key="5">
    <source>
        <dbReference type="SAM" id="MobiDB-lite"/>
    </source>
</evidence>
<dbReference type="CDD" id="cd00118">
    <property type="entry name" value="LysM"/>
    <property type="match status" value="6"/>
</dbReference>
<feature type="region of interest" description="Disordered" evidence="5">
    <location>
        <begin position="208"/>
        <end position="246"/>
    </location>
</feature>
<comment type="similarity">
    <text evidence="1">Belongs to the glycosyl hydrolase 73 family.</text>
</comment>
<dbReference type="SUPFAM" id="SSF54106">
    <property type="entry name" value="LysM domain"/>
    <property type="match status" value="6"/>
</dbReference>
<dbReference type="GO" id="GO:0004040">
    <property type="term" value="F:amidase activity"/>
    <property type="evidence" value="ECO:0007669"/>
    <property type="project" value="InterPro"/>
</dbReference>
<dbReference type="Gene3D" id="1.10.530.10">
    <property type="match status" value="1"/>
</dbReference>
<evidence type="ECO:0000256" key="3">
    <source>
        <dbReference type="ARBA" id="ARBA00022638"/>
    </source>
</evidence>
<accession>A0A1J0A3A5</accession>
<keyword evidence="3" id="KW-0081">Bacteriolytic enzyme</keyword>
<dbReference type="Gene3D" id="4.10.80.30">
    <property type="entry name" value="DNA polymerase, domain 6"/>
    <property type="match status" value="1"/>
</dbReference>
<gene>
    <name evidence="7" type="ORF">BHY08_00250</name>
</gene>
<proteinExistence type="inferred from homology"/>
<dbReference type="PROSITE" id="PS51782">
    <property type="entry name" value="LYSM"/>
    <property type="match status" value="6"/>
</dbReference>
<evidence type="ECO:0000256" key="4">
    <source>
        <dbReference type="ARBA" id="ARBA00032108"/>
    </source>
</evidence>
<feature type="domain" description="LysM" evidence="6">
    <location>
        <begin position="311"/>
        <end position="354"/>
    </location>
</feature>
<feature type="compositionally biased region" description="Low complexity" evidence="5">
    <location>
        <begin position="292"/>
        <end position="306"/>
    </location>
</feature>
<feature type="domain" description="LysM" evidence="6">
    <location>
        <begin position="487"/>
        <end position="530"/>
    </location>
</feature>
<dbReference type="GO" id="GO:0042742">
    <property type="term" value="P:defense response to bacterium"/>
    <property type="evidence" value="ECO:0007669"/>
    <property type="project" value="UniProtKB-KW"/>
</dbReference>
<evidence type="ECO:0000313" key="7">
    <source>
        <dbReference type="EMBL" id="APB30413.1"/>
    </source>
</evidence>
<evidence type="ECO:0000256" key="1">
    <source>
        <dbReference type="ARBA" id="ARBA00010266"/>
    </source>
</evidence>
<dbReference type="SMART" id="SM00257">
    <property type="entry name" value="LysM"/>
    <property type="match status" value="6"/>
</dbReference>
<dbReference type="Pfam" id="PF01476">
    <property type="entry name" value="LysM"/>
    <property type="match status" value="6"/>
</dbReference>
<dbReference type="GO" id="GO:0031640">
    <property type="term" value="P:killing of cells of another organism"/>
    <property type="evidence" value="ECO:0007669"/>
    <property type="project" value="UniProtKB-KW"/>
</dbReference>
<dbReference type="InterPro" id="IPR036779">
    <property type="entry name" value="LysM_dom_sf"/>
</dbReference>
<sequence length="531" mass="57693">MMIAQAILESGYGSSTLSLPPNHNLFGIKGTYNGQSVTMQTQEFYNGQYVTINDAFRKYPSYRESLQDNAHVLKTTSFAPGVYFYSGAWKSNTSSYMDATKWLTGKYATDPTYNIKLNNLIMTYNLTQYDDASYTGPVTTPTGTGSGNNGGSQSNTSTMGNSSTYTVKSGDTLYRIAQNYGMSVQELKQLNGLRTDMIYVGQQLKVKGNSGTPTVDSIVDTTSSNESTSNNNKPNNSTSSNNSSATYTVKSGDTLYRIALNNGMTVQELKQLNGLTSDLIHVGQQLKIAGNASSGSASSTNLSGNTVGNTTSHKVKRGDTLYGIGLTYGISVQELKQLNNLSSDTIYIGQSLKVSTKQSTSTIVNTENSAQTTHIVKRGDTLYGIGLRYNVSPNDIKQWNGLNSELIYVGQSLKINQSSKTNTTTPVKTTVGKYTVKSGDTLYRIALDNKTTVQELKRVNNLSSDFIHVGQQLTLPGTSTDAVSKNTRHTVKAGESLWAISKKYNTSVSQLKKWNNLSTNIIYANQVLRVS</sequence>
<feature type="domain" description="LysM" evidence="6">
    <location>
        <begin position="163"/>
        <end position="206"/>
    </location>
</feature>
<feature type="domain" description="LysM" evidence="6">
    <location>
        <begin position="372"/>
        <end position="415"/>
    </location>
</feature>
<reference evidence="7 8" key="1">
    <citation type="submission" date="2016-09" db="EMBL/GenBank/DDBJ databases">
        <title>Vagococcus teuberi sp. nov., isolated from the Malian artisanal sour milk fene.</title>
        <authorList>
            <person name="Wullschleger S."/>
            <person name="Seifert C."/>
            <person name="Baumgartner S."/>
            <person name="Lacroix C."/>
            <person name="Bonfoh B."/>
            <person name="Stevens M.J."/>
            <person name="Meile L."/>
        </authorList>
    </citation>
    <scope>NUCLEOTIDE SEQUENCE [LARGE SCALE GENOMIC DNA]</scope>
    <source>
        <strain evidence="7 8">DSM 21459</strain>
    </source>
</reference>
<feature type="compositionally biased region" description="Low complexity" evidence="5">
    <location>
        <begin position="151"/>
        <end position="164"/>
    </location>
</feature>
<feature type="compositionally biased region" description="Low complexity" evidence="5">
    <location>
        <begin position="221"/>
        <end position="246"/>
    </location>
</feature>
<dbReference type="KEGG" id="vte:BHY08_00250"/>
<keyword evidence="8" id="KW-1185">Reference proteome</keyword>
<dbReference type="InterPro" id="IPR002901">
    <property type="entry name" value="MGlyc_endo_b_GlcNAc-like_dom"/>
</dbReference>
<organism evidence="7 8">
    <name type="scientific">Vagococcus teuberi</name>
    <dbReference type="NCBI Taxonomy" id="519472"/>
    <lineage>
        <taxon>Bacteria</taxon>
        <taxon>Bacillati</taxon>
        <taxon>Bacillota</taxon>
        <taxon>Bacilli</taxon>
        <taxon>Lactobacillales</taxon>
        <taxon>Enterococcaceae</taxon>
        <taxon>Vagococcus</taxon>
    </lineage>
</organism>
<feature type="domain" description="LysM" evidence="6">
    <location>
        <begin position="432"/>
        <end position="475"/>
    </location>
</feature>
<dbReference type="InterPro" id="IPR018392">
    <property type="entry name" value="LysM"/>
</dbReference>
<dbReference type="Gene3D" id="3.10.350.10">
    <property type="entry name" value="LysM domain"/>
    <property type="match status" value="6"/>
</dbReference>
<dbReference type="AlphaFoldDB" id="A0A1J0A3A5"/>
<feature type="region of interest" description="Disordered" evidence="5">
    <location>
        <begin position="137"/>
        <end position="164"/>
    </location>
</feature>
<dbReference type="PANTHER" id="PTHR33734">
    <property type="entry name" value="LYSM DOMAIN-CONTAINING GPI-ANCHORED PROTEIN 2"/>
    <property type="match status" value="1"/>
</dbReference>
<dbReference type="SMART" id="SM00047">
    <property type="entry name" value="LYZ2"/>
    <property type="match status" value="1"/>
</dbReference>
<dbReference type="GO" id="GO:0008932">
    <property type="term" value="F:lytic endotransglycosylase activity"/>
    <property type="evidence" value="ECO:0007669"/>
    <property type="project" value="TreeGrafter"/>
</dbReference>
<dbReference type="STRING" id="519472.BHY08_00250"/>
<feature type="region of interest" description="Disordered" evidence="5">
    <location>
        <begin position="292"/>
        <end position="311"/>
    </location>
</feature>
<dbReference type="PANTHER" id="PTHR33734:SF22">
    <property type="entry name" value="MEMBRANE-BOUND LYTIC MUREIN TRANSGLYCOSYLASE D"/>
    <property type="match status" value="1"/>
</dbReference>
<dbReference type="EMBL" id="CP017267">
    <property type="protein sequence ID" value="APB30413.1"/>
    <property type="molecule type" value="Genomic_DNA"/>
</dbReference>
<dbReference type="Proteomes" id="UP000191200">
    <property type="component" value="Chromosome"/>
</dbReference>